<evidence type="ECO:0000313" key="3">
    <source>
        <dbReference type="Proteomes" id="UP001165367"/>
    </source>
</evidence>
<dbReference type="RefSeq" id="WP_237872813.1">
    <property type="nucleotide sequence ID" value="NZ_JAKLTR010000008.1"/>
</dbReference>
<dbReference type="Proteomes" id="UP001165367">
    <property type="component" value="Unassembled WGS sequence"/>
</dbReference>
<sequence>MKSKFLAMLLAVSAISFSSCTKEDEEPPPPVEEPKVYQLPGLYIGTYTVTQLPNLAPLRYVLAIEPDGTITTEGLGSDGKTYYQQGTWTLTGTTVKATYKTINRTSNEVTQSATLTFNEKEGTLTEGTWKDLVNSDGYIDGKFGKFTRVKDNP</sequence>
<dbReference type="EMBL" id="JAKLTR010000008">
    <property type="protein sequence ID" value="MCG2615408.1"/>
    <property type="molecule type" value="Genomic_DNA"/>
</dbReference>
<feature type="signal peptide" evidence="1">
    <location>
        <begin position="1"/>
        <end position="21"/>
    </location>
</feature>
<evidence type="ECO:0000256" key="1">
    <source>
        <dbReference type="SAM" id="SignalP"/>
    </source>
</evidence>
<organism evidence="2 3">
    <name type="scientific">Terrimonas ginsenosidimutans</name>
    <dbReference type="NCBI Taxonomy" id="2908004"/>
    <lineage>
        <taxon>Bacteria</taxon>
        <taxon>Pseudomonadati</taxon>
        <taxon>Bacteroidota</taxon>
        <taxon>Chitinophagia</taxon>
        <taxon>Chitinophagales</taxon>
        <taxon>Chitinophagaceae</taxon>
        <taxon>Terrimonas</taxon>
    </lineage>
</organism>
<feature type="chain" id="PRO_5045640905" description="Lipocalin-like domain-containing protein" evidence="1">
    <location>
        <begin position="22"/>
        <end position="153"/>
    </location>
</feature>
<name>A0ABS9KSW4_9BACT</name>
<protein>
    <recommendedName>
        <fullName evidence="4">Lipocalin-like domain-containing protein</fullName>
    </recommendedName>
</protein>
<keyword evidence="3" id="KW-1185">Reference proteome</keyword>
<evidence type="ECO:0008006" key="4">
    <source>
        <dbReference type="Google" id="ProtNLM"/>
    </source>
</evidence>
<reference evidence="2" key="1">
    <citation type="submission" date="2022-01" db="EMBL/GenBank/DDBJ databases">
        <authorList>
            <person name="Jo J.-H."/>
            <person name="Im W.-T."/>
        </authorList>
    </citation>
    <scope>NUCLEOTIDE SEQUENCE</scope>
    <source>
        <strain evidence="2">NA20</strain>
    </source>
</reference>
<keyword evidence="1" id="KW-0732">Signal</keyword>
<accession>A0ABS9KSW4</accession>
<gene>
    <name evidence="2" type="ORF">LZZ85_14000</name>
</gene>
<comment type="caution">
    <text evidence="2">The sequence shown here is derived from an EMBL/GenBank/DDBJ whole genome shotgun (WGS) entry which is preliminary data.</text>
</comment>
<proteinExistence type="predicted"/>
<evidence type="ECO:0000313" key="2">
    <source>
        <dbReference type="EMBL" id="MCG2615408.1"/>
    </source>
</evidence>
<dbReference type="PROSITE" id="PS51257">
    <property type="entry name" value="PROKAR_LIPOPROTEIN"/>
    <property type="match status" value="1"/>
</dbReference>